<sequence>MSTVYVPEGSFGVLDHGEIPAHTADWSNGLVAVMTTGALIATGIHTGPVRVQAISTAALPPSPDEEDPSWEEIIEVTVQAPHAELRVESLHDGVIGDLPLLSTQGPGPYRLRVHVRGREVARDKVCHEPTEDYLLLVWPAGTATGTVILRSSEEIQEALQTRVSPPLPADDTLSAGERRDRIERDRLLRGGADPAPPPSA</sequence>
<organism evidence="2 3">
    <name type="scientific">Streptomyces spectabilis</name>
    <dbReference type="NCBI Taxonomy" id="68270"/>
    <lineage>
        <taxon>Bacteria</taxon>
        <taxon>Bacillati</taxon>
        <taxon>Actinomycetota</taxon>
        <taxon>Actinomycetes</taxon>
        <taxon>Kitasatosporales</taxon>
        <taxon>Streptomycetaceae</taxon>
        <taxon>Streptomyces</taxon>
    </lineage>
</organism>
<dbReference type="AlphaFoldDB" id="A0A7W8B4P8"/>
<proteinExistence type="predicted"/>
<feature type="compositionally biased region" description="Basic and acidic residues" evidence="1">
    <location>
        <begin position="176"/>
        <end position="188"/>
    </location>
</feature>
<evidence type="ECO:0000256" key="1">
    <source>
        <dbReference type="SAM" id="MobiDB-lite"/>
    </source>
</evidence>
<accession>A0A7W8B4P8</accession>
<dbReference type="RefSeq" id="WP_184926138.1">
    <property type="nucleotide sequence ID" value="NZ_BMSQ01000027.1"/>
</dbReference>
<comment type="caution">
    <text evidence="2">The sequence shown here is derived from an EMBL/GenBank/DDBJ whole genome shotgun (WGS) entry which is preliminary data.</text>
</comment>
<feature type="region of interest" description="Disordered" evidence="1">
    <location>
        <begin position="159"/>
        <end position="200"/>
    </location>
</feature>
<gene>
    <name evidence="2" type="ORF">FHS40_008288</name>
</gene>
<dbReference type="Proteomes" id="UP000549009">
    <property type="component" value="Unassembled WGS sequence"/>
</dbReference>
<evidence type="ECO:0000313" key="2">
    <source>
        <dbReference type="EMBL" id="MBB5109160.1"/>
    </source>
</evidence>
<protein>
    <submittedName>
        <fullName evidence="2">Uncharacterized protein</fullName>
    </submittedName>
</protein>
<evidence type="ECO:0000313" key="3">
    <source>
        <dbReference type="Proteomes" id="UP000549009"/>
    </source>
</evidence>
<name>A0A7W8B4P8_STRST</name>
<dbReference type="EMBL" id="JACHJD010000024">
    <property type="protein sequence ID" value="MBB5109160.1"/>
    <property type="molecule type" value="Genomic_DNA"/>
</dbReference>
<keyword evidence="3" id="KW-1185">Reference proteome</keyword>
<reference evidence="2 3" key="1">
    <citation type="submission" date="2020-08" db="EMBL/GenBank/DDBJ databases">
        <title>Genomic Encyclopedia of Type Strains, Phase III (KMG-III): the genomes of soil and plant-associated and newly described type strains.</title>
        <authorList>
            <person name="Whitman W."/>
        </authorList>
    </citation>
    <scope>NUCLEOTIDE SEQUENCE [LARGE SCALE GENOMIC DNA]</scope>
    <source>
        <strain evidence="2 3">CECT 3146</strain>
    </source>
</reference>